<keyword evidence="1" id="KW-0732">Signal</keyword>
<proteinExistence type="predicted"/>
<dbReference type="AlphaFoldDB" id="A0AAW2Z8H3"/>
<organism evidence="2 3">
    <name type="scientific">Acrasis kona</name>
    <dbReference type="NCBI Taxonomy" id="1008807"/>
    <lineage>
        <taxon>Eukaryota</taxon>
        <taxon>Discoba</taxon>
        <taxon>Heterolobosea</taxon>
        <taxon>Tetramitia</taxon>
        <taxon>Eutetramitia</taxon>
        <taxon>Acrasidae</taxon>
        <taxon>Acrasis</taxon>
    </lineage>
</organism>
<evidence type="ECO:0000313" key="3">
    <source>
        <dbReference type="Proteomes" id="UP001431209"/>
    </source>
</evidence>
<evidence type="ECO:0000256" key="1">
    <source>
        <dbReference type="SAM" id="SignalP"/>
    </source>
</evidence>
<name>A0AAW2Z8H3_9EUKA</name>
<dbReference type="Gene3D" id="2.60.120.260">
    <property type="entry name" value="Galactose-binding domain-like"/>
    <property type="match status" value="1"/>
</dbReference>
<dbReference type="PANTHER" id="PTHR34987:SF6">
    <property type="entry name" value="ALPHA-L-RHAMNOSIDASE SIX-HAIRPIN GLYCOSIDASE DOMAIN-CONTAINING PROTEIN"/>
    <property type="match status" value="1"/>
</dbReference>
<accession>A0AAW2Z8H3</accession>
<keyword evidence="2" id="KW-0378">Hydrolase</keyword>
<feature type="chain" id="PRO_5043822840" evidence="1">
    <location>
        <begin position="23"/>
        <end position="191"/>
    </location>
</feature>
<dbReference type="Proteomes" id="UP001431209">
    <property type="component" value="Unassembled WGS sequence"/>
</dbReference>
<sequence length="191" mass="20789">MTVMSRWFAATIVLCAISVCYCVSEKPWDRFNLAPSSRTIYPVSVYKTTGSIVDPSAVLTGNPTGIDPGSYITLDFGKEVGGIITLSVHSISGQGVELGLGFSESSLFVGVASDSSANCCNSDGVLLKTFKGKEVWTTPPEYLRGGFKYLTLSNNSTGRINIDRVSLEWTPSPDTKNPRDYPNYFYCSDDY</sequence>
<evidence type="ECO:0000313" key="2">
    <source>
        <dbReference type="EMBL" id="KAL0485204.1"/>
    </source>
</evidence>
<keyword evidence="2" id="KW-0326">Glycosidase</keyword>
<dbReference type="GO" id="GO:0016798">
    <property type="term" value="F:hydrolase activity, acting on glycosyl bonds"/>
    <property type="evidence" value="ECO:0007669"/>
    <property type="project" value="UniProtKB-KW"/>
</dbReference>
<gene>
    <name evidence="2" type="ORF">AKO1_004257</name>
</gene>
<keyword evidence="3" id="KW-1185">Reference proteome</keyword>
<feature type="signal peptide" evidence="1">
    <location>
        <begin position="1"/>
        <end position="22"/>
    </location>
</feature>
<dbReference type="PANTHER" id="PTHR34987">
    <property type="entry name" value="C, PUTATIVE (AFU_ORTHOLOGUE AFUA_3G02880)-RELATED"/>
    <property type="match status" value="1"/>
</dbReference>
<dbReference type="EMBL" id="JAOPGA020001119">
    <property type="protein sequence ID" value="KAL0485204.1"/>
    <property type="molecule type" value="Genomic_DNA"/>
</dbReference>
<reference evidence="2 3" key="1">
    <citation type="submission" date="2024-03" db="EMBL/GenBank/DDBJ databases">
        <title>The Acrasis kona genome and developmental transcriptomes reveal deep origins of eukaryotic multicellular pathways.</title>
        <authorList>
            <person name="Sheikh S."/>
            <person name="Fu C.-J."/>
            <person name="Brown M.W."/>
            <person name="Baldauf S.L."/>
        </authorList>
    </citation>
    <scope>NUCLEOTIDE SEQUENCE [LARGE SCALE GENOMIC DNA]</scope>
    <source>
        <strain evidence="2 3">ATCC MYA-3509</strain>
    </source>
</reference>
<protein>
    <submittedName>
        <fullName evidence="2">Trehalase family glycosidase</fullName>
    </submittedName>
</protein>
<comment type="caution">
    <text evidence="2">The sequence shown here is derived from an EMBL/GenBank/DDBJ whole genome shotgun (WGS) entry which is preliminary data.</text>
</comment>